<protein>
    <submittedName>
        <fullName evidence="2">Uncharacterized protein</fullName>
    </submittedName>
</protein>
<comment type="caution">
    <text evidence="2">The sequence shown here is derived from an EMBL/GenBank/DDBJ whole genome shotgun (WGS) entry which is preliminary data.</text>
</comment>
<gene>
    <name evidence="2" type="ORF">FLL46_10390</name>
</gene>
<reference evidence="2 3" key="1">
    <citation type="submission" date="2019-07" db="EMBL/GenBank/DDBJ databases">
        <title>Draft genome for Aliikangiella sp. M105.</title>
        <authorList>
            <person name="Wang G."/>
        </authorList>
    </citation>
    <scope>NUCLEOTIDE SEQUENCE [LARGE SCALE GENOMIC DNA]</scope>
    <source>
        <strain evidence="2 3">M105</strain>
    </source>
</reference>
<dbReference type="AlphaFoldDB" id="A0A545UE83"/>
<dbReference type="EMBL" id="VIKS01000006">
    <property type="protein sequence ID" value="TQV87786.1"/>
    <property type="molecule type" value="Genomic_DNA"/>
</dbReference>
<feature type="signal peptide" evidence="1">
    <location>
        <begin position="1"/>
        <end position="22"/>
    </location>
</feature>
<dbReference type="Proteomes" id="UP000315439">
    <property type="component" value="Unassembled WGS sequence"/>
</dbReference>
<evidence type="ECO:0000313" key="2">
    <source>
        <dbReference type="EMBL" id="TQV87786.1"/>
    </source>
</evidence>
<name>A0A545UE83_9GAMM</name>
<dbReference type="RefSeq" id="WP_142893447.1">
    <property type="nucleotide sequence ID" value="NZ_ML660163.1"/>
</dbReference>
<keyword evidence="1" id="KW-0732">Signal</keyword>
<evidence type="ECO:0000256" key="1">
    <source>
        <dbReference type="SAM" id="SignalP"/>
    </source>
</evidence>
<accession>A0A545UE83</accession>
<keyword evidence="3" id="KW-1185">Reference proteome</keyword>
<evidence type="ECO:0000313" key="3">
    <source>
        <dbReference type="Proteomes" id="UP000315439"/>
    </source>
</evidence>
<feature type="chain" id="PRO_5022078452" evidence="1">
    <location>
        <begin position="23"/>
        <end position="379"/>
    </location>
</feature>
<proteinExistence type="predicted"/>
<organism evidence="2 3">
    <name type="scientific">Aliikangiella coralliicola</name>
    <dbReference type="NCBI Taxonomy" id="2592383"/>
    <lineage>
        <taxon>Bacteria</taxon>
        <taxon>Pseudomonadati</taxon>
        <taxon>Pseudomonadota</taxon>
        <taxon>Gammaproteobacteria</taxon>
        <taxon>Oceanospirillales</taxon>
        <taxon>Pleioneaceae</taxon>
        <taxon>Aliikangiella</taxon>
    </lineage>
</organism>
<sequence>MKKLIFASLAILFLININISDAARPHNDEYFMVCKNCSHTQARTKARNKMEANYNQWYVTGPKFYVFTDTSSNYGYTFDGVKEENFVIMSPGTPSKKGRDYLRQMHEYLVAYRKMISNAQKEMDNHFLAEKGYSVSKISPRSINDDDELTGECSSTSGGGGTPFTYFSGNNRMEINGQLNVALSNWSPGVSYAFNSISVTIGKTPNVQIGLALSNESRALEMYYSNGGRLRFDVIKDGGAWTTRLALDGSMIGNGMSRRDDYPSGYGPSLSQFVGRDSKGNYYIKDMSNVTFENNCMEQDFKAMVQALGAKIVNDPSSEGNHDDPFGPVCDTATQTSTTYYWREWVQTSSFRNGVITIGGYWDTRSVTITPGSSHPCRP</sequence>